<keyword evidence="2" id="KW-0227">DNA damage</keyword>
<dbReference type="Proteomes" id="UP000604083">
    <property type="component" value="Unassembled WGS sequence"/>
</dbReference>
<comment type="caution">
    <text evidence="4">The sequence shown here is derived from an EMBL/GenBank/DDBJ whole genome shotgun (WGS) entry which is preliminary data.</text>
</comment>
<dbReference type="PANTHER" id="PTHR35369">
    <property type="entry name" value="BLR3025 PROTEIN-RELATED"/>
    <property type="match status" value="1"/>
</dbReference>
<dbReference type="SUPFAM" id="SSF56672">
    <property type="entry name" value="DNA/RNA polymerases"/>
    <property type="match status" value="1"/>
</dbReference>
<dbReference type="PANTHER" id="PTHR35369:SF2">
    <property type="entry name" value="BLR3025 PROTEIN"/>
    <property type="match status" value="1"/>
</dbReference>
<dbReference type="Pfam" id="PF00817">
    <property type="entry name" value="IMS"/>
    <property type="match status" value="1"/>
</dbReference>
<dbReference type="RefSeq" id="WP_200392101.1">
    <property type="nucleotide sequence ID" value="NZ_JAENIO010000029.1"/>
</dbReference>
<dbReference type="InterPro" id="IPR050356">
    <property type="entry name" value="SulA_CellDiv_inhibitor"/>
</dbReference>
<feature type="domain" description="UmuC" evidence="3">
    <location>
        <begin position="1"/>
        <end position="109"/>
    </location>
</feature>
<dbReference type="PROSITE" id="PS50173">
    <property type="entry name" value="UMUC"/>
    <property type="match status" value="1"/>
</dbReference>
<evidence type="ECO:0000313" key="5">
    <source>
        <dbReference type="Proteomes" id="UP000604083"/>
    </source>
</evidence>
<dbReference type="InterPro" id="IPR043128">
    <property type="entry name" value="Rev_trsase/Diguanyl_cyclase"/>
</dbReference>
<keyword evidence="5" id="KW-1185">Reference proteome</keyword>
<evidence type="ECO:0000256" key="1">
    <source>
        <dbReference type="ARBA" id="ARBA00010945"/>
    </source>
</evidence>
<dbReference type="GO" id="GO:0003684">
    <property type="term" value="F:damaged DNA binding"/>
    <property type="evidence" value="ECO:0007669"/>
    <property type="project" value="InterPro"/>
</dbReference>
<dbReference type="EMBL" id="JAENIO010000029">
    <property type="protein sequence ID" value="MBK1834665.1"/>
    <property type="molecule type" value="Genomic_DNA"/>
</dbReference>
<dbReference type="GO" id="GO:0006281">
    <property type="term" value="P:DNA repair"/>
    <property type="evidence" value="ECO:0007669"/>
    <property type="project" value="InterPro"/>
</dbReference>
<gene>
    <name evidence="4" type="ORF">JIN78_11385</name>
</gene>
<evidence type="ECO:0000259" key="3">
    <source>
        <dbReference type="PROSITE" id="PS50173"/>
    </source>
</evidence>
<protein>
    <submittedName>
        <fullName evidence="4">DNA polymerase Y family protein</fullName>
    </submittedName>
</protein>
<sequence length="484" mass="54465">MLALHLPYLALRAATRDQPDLWLSPLALGEEERSPRRAKNACLQAVNPTARRQGVCAGMTTARALARCRDLVILARHPENEARLSAELLAVGQSLAPDLEQTRPDTVLLAWQKDEPADLGPLTALPLRQALGPTPDLAHLRVLAGTDFSRAPLALLLENFLPPGPTRRDLTDTLASWGLRSIADFMALPHADLPERIGPEGARLHDLATGRHRRLLTLYRPPQDYRQHLDLDHPLETLDSLLLLLRRFLHTLASRWQAHQRVPDQLLLTLHFEDGQQHYAPLRIPEPTTDSDFLLRLLETHLQGVTAPAPVVALTLDATVTRPSRAQHDLFQKSLRDPNKFAHTLNQLSALLGREALGVPQALDDYRADRFILHPPETLFARRPAPPNPAHGHTCWESALPLRRLRPPRPVQVLSTPQKAPRALLDGPYPGPLREVAGPYPNQSHWWQKDLLVFVHEWDVQLHQGPLGRLTHHPPREWKLEGYY</sequence>
<dbReference type="Gene3D" id="3.30.70.270">
    <property type="match status" value="1"/>
</dbReference>
<dbReference type="Pfam" id="PF11799">
    <property type="entry name" value="IMS_C"/>
    <property type="match status" value="1"/>
</dbReference>
<comment type="similarity">
    <text evidence="1">Belongs to the DNA polymerase type-Y family.</text>
</comment>
<evidence type="ECO:0000313" key="4">
    <source>
        <dbReference type="EMBL" id="MBK1834665.1"/>
    </source>
</evidence>
<organism evidence="4 5">
    <name type="scientific">Roseibacillus ishigakijimensis</name>
    <dbReference type="NCBI Taxonomy" id="454146"/>
    <lineage>
        <taxon>Bacteria</taxon>
        <taxon>Pseudomonadati</taxon>
        <taxon>Verrucomicrobiota</taxon>
        <taxon>Verrucomicrobiia</taxon>
        <taxon>Verrucomicrobiales</taxon>
        <taxon>Verrucomicrobiaceae</taxon>
        <taxon>Roseibacillus</taxon>
    </lineage>
</organism>
<dbReference type="InterPro" id="IPR043502">
    <property type="entry name" value="DNA/RNA_pol_sf"/>
</dbReference>
<evidence type="ECO:0000256" key="2">
    <source>
        <dbReference type="ARBA" id="ARBA00022763"/>
    </source>
</evidence>
<dbReference type="CDD" id="cd03468">
    <property type="entry name" value="PolY_like"/>
    <property type="match status" value="1"/>
</dbReference>
<dbReference type="Gene3D" id="3.40.1170.60">
    <property type="match status" value="1"/>
</dbReference>
<dbReference type="AlphaFoldDB" id="A0A934VN53"/>
<dbReference type="InterPro" id="IPR017961">
    <property type="entry name" value="DNA_pol_Y-fam_little_finger"/>
</dbReference>
<name>A0A934VN53_9BACT</name>
<accession>A0A934VN53</accession>
<proteinExistence type="inferred from homology"/>
<reference evidence="4" key="1">
    <citation type="submission" date="2021-01" db="EMBL/GenBank/DDBJ databases">
        <title>Modified the classification status of verrucomicrobia.</title>
        <authorList>
            <person name="Feng X."/>
        </authorList>
    </citation>
    <scope>NUCLEOTIDE SEQUENCE</scope>
    <source>
        <strain evidence="4">KCTC 12986</strain>
    </source>
</reference>
<dbReference type="InterPro" id="IPR001126">
    <property type="entry name" value="UmuC"/>
</dbReference>